<evidence type="ECO:0000313" key="2">
    <source>
        <dbReference type="Proteomes" id="UP000273786"/>
    </source>
</evidence>
<dbReference type="AlphaFoldDB" id="A0A3P3FT21"/>
<name>A0A3P3FT21_9HYPH</name>
<keyword evidence="2" id="KW-1185">Reference proteome</keyword>
<protein>
    <submittedName>
        <fullName evidence="1">Uncharacterized protein</fullName>
    </submittedName>
</protein>
<sequence>MFLKSDGTEVWLKSSARLPYLSLAGVIETSEDYTRIRRKLCRAYEQISGIASDDAFLVRDLGCDGALVFCARPDKNCALLLLGKFNRGEERRTPCTVLEKFYDVVGKTIDGIGRQSGATIRFDVLQLELAMHAG</sequence>
<organism evidence="1 2">
    <name type="scientific">Mesorhizobium tamadayense</name>
    <dbReference type="NCBI Taxonomy" id="425306"/>
    <lineage>
        <taxon>Bacteria</taxon>
        <taxon>Pseudomonadati</taxon>
        <taxon>Pseudomonadota</taxon>
        <taxon>Alphaproteobacteria</taxon>
        <taxon>Hyphomicrobiales</taxon>
        <taxon>Phyllobacteriaceae</taxon>
        <taxon>Mesorhizobium</taxon>
    </lineage>
</organism>
<dbReference type="EMBL" id="RQXT01000014">
    <property type="protein sequence ID" value="RRI01761.1"/>
    <property type="molecule type" value="Genomic_DNA"/>
</dbReference>
<reference evidence="1 2" key="1">
    <citation type="submission" date="2018-11" db="EMBL/GenBank/DDBJ databases">
        <title>the genome of Mesorhizobium tamadayense DSM 28320.</title>
        <authorList>
            <person name="Gao J."/>
        </authorList>
    </citation>
    <scope>NUCLEOTIDE SEQUENCE [LARGE SCALE GENOMIC DNA]</scope>
    <source>
        <strain evidence="1 2">DSM 28320</strain>
    </source>
</reference>
<gene>
    <name evidence="1" type="ORF">EH240_14060</name>
</gene>
<dbReference type="RefSeq" id="WP_124999144.1">
    <property type="nucleotide sequence ID" value="NZ_RQXT01000014.1"/>
</dbReference>
<accession>A0A3P3FT21</accession>
<evidence type="ECO:0000313" key="1">
    <source>
        <dbReference type="EMBL" id="RRI01761.1"/>
    </source>
</evidence>
<comment type="caution">
    <text evidence="1">The sequence shown here is derived from an EMBL/GenBank/DDBJ whole genome shotgun (WGS) entry which is preliminary data.</text>
</comment>
<proteinExistence type="predicted"/>
<dbReference type="Proteomes" id="UP000273786">
    <property type="component" value="Unassembled WGS sequence"/>
</dbReference>
<dbReference type="OrthoDB" id="8082460at2"/>